<feature type="transmembrane region" description="Helical" evidence="1">
    <location>
        <begin position="237"/>
        <end position="257"/>
    </location>
</feature>
<gene>
    <name evidence="2" type="ORF">R50_0036</name>
</gene>
<dbReference type="EMBL" id="LR778114">
    <property type="protein sequence ID" value="CAB1127542.1"/>
    <property type="molecule type" value="Genomic_DNA"/>
</dbReference>
<feature type="transmembrane region" description="Helical" evidence="1">
    <location>
        <begin position="342"/>
        <end position="361"/>
    </location>
</feature>
<evidence type="ECO:0000313" key="2">
    <source>
        <dbReference type="EMBL" id="CAB1127542.1"/>
    </source>
</evidence>
<protein>
    <submittedName>
        <fullName evidence="2">Uncharacterized protein</fullName>
    </submittedName>
</protein>
<dbReference type="KEGG" id="hfv:R50_0036"/>
<reference evidence="2 3" key="1">
    <citation type="submission" date="2020-02" db="EMBL/GenBank/DDBJ databases">
        <authorList>
            <person name="Hogendoorn C."/>
        </authorList>
    </citation>
    <scope>NUCLEOTIDE SEQUENCE [LARGE SCALE GENOMIC DNA]</scope>
    <source>
        <strain evidence="2">R501</strain>
    </source>
</reference>
<sequence length="393" mass="41055">MAGNAAWARAVAAHPWAWQTVDHVYVPNLLALLWIVLGAGLVTGLAAYMLAWVNAVEAEAEGRGLPPARPFLAVWRPGGRVPSPRRPVAGLMRGLGVAWLLQALLAAQPRIPSPATWALALAPRWRLWPHWLAGPLAGVAGLWRVHPAGLALLLLLLDVIVGLLLLWAPSGPRGRMVLAGAGLWGLGVSVLQLELGTLLRTGAGLAAGFGGAALVWALAAVALLAPDPRRAWRRMVAGVWGLAAGWQLVPVGGHYAAGVLSGLSPWGWGWGHPGPLAAWAAAVAGVWAAHPVAANLMVAGSGLALAGALWRSGHPALVWVAAVWLALWGAWTHGWGDLATGLALDPGGAMALALMLGMWLLDGRRRRGPARAPVLDLAPLRAERPADRRRSGD</sequence>
<feature type="transmembrane region" description="Helical" evidence="1">
    <location>
        <begin position="31"/>
        <end position="53"/>
    </location>
</feature>
<proteinExistence type="predicted"/>
<feature type="transmembrane region" description="Helical" evidence="1">
    <location>
        <begin position="175"/>
        <end position="193"/>
    </location>
</feature>
<organism evidence="2 3">
    <name type="scientific">Candidatus Hydrogenisulfobacillus filiaventi</name>
    <dbReference type="NCBI Taxonomy" id="2707344"/>
    <lineage>
        <taxon>Bacteria</taxon>
        <taxon>Bacillati</taxon>
        <taxon>Bacillota</taxon>
        <taxon>Clostridia</taxon>
        <taxon>Eubacteriales</taxon>
        <taxon>Clostridiales Family XVII. Incertae Sedis</taxon>
        <taxon>Candidatus Hydrogenisulfobacillus</taxon>
    </lineage>
</organism>
<keyword evidence="1" id="KW-0472">Membrane</keyword>
<keyword evidence="1" id="KW-0812">Transmembrane</keyword>
<name>A0A6F8ZDL2_9FIRM</name>
<feature type="transmembrane region" description="Helical" evidence="1">
    <location>
        <begin position="317"/>
        <end position="336"/>
    </location>
</feature>
<keyword evidence="3" id="KW-1185">Reference proteome</keyword>
<evidence type="ECO:0000256" key="1">
    <source>
        <dbReference type="SAM" id="Phobius"/>
    </source>
</evidence>
<dbReference type="Proteomes" id="UP000503399">
    <property type="component" value="Chromosome"/>
</dbReference>
<dbReference type="AlphaFoldDB" id="A0A6F8ZDL2"/>
<accession>A0A6F8ZDL2</accession>
<feature type="transmembrane region" description="Helical" evidence="1">
    <location>
        <begin position="148"/>
        <end position="168"/>
    </location>
</feature>
<feature type="transmembrane region" description="Helical" evidence="1">
    <location>
        <begin position="277"/>
        <end position="310"/>
    </location>
</feature>
<feature type="transmembrane region" description="Helical" evidence="1">
    <location>
        <begin position="205"/>
        <end position="225"/>
    </location>
</feature>
<evidence type="ECO:0000313" key="3">
    <source>
        <dbReference type="Proteomes" id="UP000503399"/>
    </source>
</evidence>
<keyword evidence="1" id="KW-1133">Transmembrane helix</keyword>